<dbReference type="InterPro" id="IPR011050">
    <property type="entry name" value="Pectin_lyase_fold/virulence"/>
</dbReference>
<keyword evidence="1" id="KW-0812">Transmembrane</keyword>
<feature type="transmembrane region" description="Helical" evidence="1">
    <location>
        <begin position="925"/>
        <end position="948"/>
    </location>
</feature>
<keyword evidence="1" id="KW-0472">Membrane</keyword>
<feature type="transmembrane region" description="Helical" evidence="1">
    <location>
        <begin position="897"/>
        <end position="918"/>
    </location>
</feature>
<dbReference type="PANTHER" id="PTHR32158">
    <property type="entry name" value="RING-TYPE DOMAIN-CONTAINING PROTEIN"/>
    <property type="match status" value="1"/>
</dbReference>
<accession>A0ABM4DAM4</accession>
<sequence>MHNKTFSIKKKSFQKAKETIYITDRGSKCMWMTRDSTILSKSTYVAVSRCKGKMLYYVLLTLLITGCRCNLIVEIDSINGNDSIACTNGTTKSPCKSLNYVFENIKNMSYSTLKILKGEHILFTEIRVNGIFSMEIVSFGNALLKCVNSSGLTFISSSNVTVRGVTLKHCGAKHNKIEYKNKGNFYHSFMSTAICFIKCKDVVIDNVVFQENEGVALAFFNVGNTVQIYQSFFISNVNYLTKENISVGGGVYVEISNYTSLNSFINTDTKYLIKKCNFSNNFLVSGLKQTDMSTKVQKNIYARGAGLSIVLKEDARRIFLNIIDCLFINNTAVWGGGMFLYLAEKSENNSLLLIGCLFEANIAVLAGGGIRIYEESKQITLLKENSIKLENILFKKNSAIWGGGVSIKGATQNKYESLTTNTIFERCVFDENYGTVGFAIGLHTRNFKTKIFDRGVSYRVIMNNCLFNKNQMTLSEDKKVRGQGCIYFKEAFLVLTGNNSFTCNQGTAVVLESASLTFGSSSYSLFQNNTGTEGGAIALYGTSWLELEKKCSLLFERNSALRRGGALFVKHAGPPRVGFQNTELQSSPCFIRYNDMNTFEWPVNITFRENYAPPSSGKSIYASTLQYCRSDGESRMNSTALAWPFIKYESVGTDPEIVTSPIELNFNKEQWNVSPFFSFSTDVHQLDERGQSVYGSVKIDINSENKSVTLDPPNYDFIVRDKISKLKILGKTLSKFSVTLITNNDQLVVSPTYNVSLSSCLPGFRLKGNKCVCMDAEVGDVVHCLENGTVYVLRGRWGYVNSKTSLLETVVCPQSYCKCHIGIEEYLCQFNVKEQCSKNRRGRLCSQCAEGYSVAFFNEDCKICTTNWWFVLFLGIAIVVSFFLILALSLIDVDEFFGYFNVFFYWYQMIDLIIPVNVQLTRCSLFIIGIFSLNGTGGNTGICLFNGLNNLCKIFLNYVPTGIFLITAFALPFDWLPKCFCCNMYENLLDEETHKMRKTSRGKIISFVIVVTFSQIIIVSIRLLHFVEIDGQYYLYKAAFARFCQYPHIFFALFAVFLLAAMFVFTLLLVIGPKNILLTKFNIVGNFYFKYLAPVFDALKSCFDKFELIGNDNSKKEEETRESSKTQRGFAIFYFILRVLMIIFSVIAPNEIIKLSLFLLVSVISLAVFASFQPYRERCFNIWNTLALTFMCIATLISLVLSVPFSASQTLLYIIKILFEIIIWLPFVTLITRIGWTWPKLLDKRFSKSSSLKEENDKTSVCGVPIRASEHISNENIIENQV</sequence>
<feature type="transmembrane region" description="Helical" evidence="1">
    <location>
        <begin position="1046"/>
        <end position="1071"/>
    </location>
</feature>
<dbReference type="GeneID" id="136089367"/>
<dbReference type="SUPFAM" id="SSF51126">
    <property type="entry name" value="Pectin lyase-like"/>
    <property type="match status" value="1"/>
</dbReference>
<evidence type="ECO:0000313" key="2">
    <source>
        <dbReference type="Proteomes" id="UP001652625"/>
    </source>
</evidence>
<name>A0ABM4DAM4_HYDVU</name>
<keyword evidence="2" id="KW-1185">Reference proteome</keyword>
<gene>
    <name evidence="3" type="primary">LOC136089367</name>
</gene>
<organism evidence="2 3">
    <name type="scientific">Hydra vulgaris</name>
    <name type="common">Hydra</name>
    <name type="synonym">Hydra attenuata</name>
    <dbReference type="NCBI Taxonomy" id="6087"/>
    <lineage>
        <taxon>Eukaryota</taxon>
        <taxon>Metazoa</taxon>
        <taxon>Cnidaria</taxon>
        <taxon>Hydrozoa</taxon>
        <taxon>Hydroidolina</taxon>
        <taxon>Anthoathecata</taxon>
        <taxon>Aplanulata</taxon>
        <taxon>Hydridae</taxon>
        <taxon>Hydra</taxon>
    </lineage>
</organism>
<feature type="transmembrane region" description="Helical" evidence="1">
    <location>
        <begin position="1130"/>
        <end position="1149"/>
    </location>
</feature>
<reference evidence="3" key="1">
    <citation type="submission" date="2025-08" db="UniProtKB">
        <authorList>
            <consortium name="RefSeq"/>
        </authorList>
    </citation>
    <scope>IDENTIFICATION</scope>
</reference>
<feature type="transmembrane region" description="Helical" evidence="1">
    <location>
        <begin position="1182"/>
        <end position="1205"/>
    </location>
</feature>
<dbReference type="RefSeq" id="XP_065671409.1">
    <property type="nucleotide sequence ID" value="XM_065815337.1"/>
</dbReference>
<feature type="transmembrane region" description="Helical" evidence="1">
    <location>
        <begin position="954"/>
        <end position="976"/>
    </location>
</feature>
<dbReference type="Proteomes" id="UP001652625">
    <property type="component" value="Chromosome 13"/>
</dbReference>
<evidence type="ECO:0000313" key="3">
    <source>
        <dbReference type="RefSeq" id="XP_065671409.1"/>
    </source>
</evidence>
<feature type="transmembrane region" description="Helical" evidence="1">
    <location>
        <begin position="1004"/>
        <end position="1026"/>
    </location>
</feature>
<evidence type="ECO:0000256" key="1">
    <source>
        <dbReference type="SAM" id="Phobius"/>
    </source>
</evidence>
<feature type="transmembrane region" description="Helical" evidence="1">
    <location>
        <begin position="868"/>
        <end position="891"/>
    </location>
</feature>
<protein>
    <submittedName>
        <fullName evidence="3">Uncharacterized protein LOC136089367</fullName>
    </submittedName>
</protein>
<feature type="transmembrane region" description="Helical" evidence="1">
    <location>
        <begin position="1155"/>
        <end position="1175"/>
    </location>
</feature>
<proteinExistence type="predicted"/>
<dbReference type="PANTHER" id="PTHR32158:SF21">
    <property type="match status" value="1"/>
</dbReference>
<feature type="transmembrane region" description="Helical" evidence="1">
    <location>
        <begin position="318"/>
        <end position="343"/>
    </location>
</feature>
<feature type="transmembrane region" description="Helical" evidence="1">
    <location>
        <begin position="1211"/>
        <end position="1236"/>
    </location>
</feature>
<feature type="transmembrane region" description="Helical" evidence="1">
    <location>
        <begin position="349"/>
        <end position="373"/>
    </location>
</feature>
<keyword evidence="1" id="KW-1133">Transmembrane helix</keyword>